<evidence type="ECO:0000259" key="2">
    <source>
        <dbReference type="Pfam" id="PF14432"/>
    </source>
</evidence>
<dbReference type="GO" id="GO:0008270">
    <property type="term" value="F:zinc ion binding"/>
    <property type="evidence" value="ECO:0007669"/>
    <property type="project" value="InterPro"/>
</dbReference>
<dbReference type="Proteomes" id="UP001154282">
    <property type="component" value="Unassembled WGS sequence"/>
</dbReference>
<name>A0AAV0J6M3_9ROSI</name>
<evidence type="ECO:0000256" key="1">
    <source>
        <dbReference type="ARBA" id="ARBA00006643"/>
    </source>
</evidence>
<evidence type="ECO:0000313" key="3">
    <source>
        <dbReference type="EMBL" id="CAI0405462.1"/>
    </source>
</evidence>
<comment type="similarity">
    <text evidence="1">Belongs to the PPR family. PCMP-H subfamily.</text>
</comment>
<feature type="domain" description="DYW" evidence="2">
    <location>
        <begin position="92"/>
        <end position="131"/>
    </location>
</feature>
<dbReference type="AlphaFoldDB" id="A0AAV0J6M3"/>
<reference evidence="3" key="1">
    <citation type="submission" date="2022-08" db="EMBL/GenBank/DDBJ databases">
        <authorList>
            <person name="Gutierrez-Valencia J."/>
        </authorList>
    </citation>
    <scope>NUCLEOTIDE SEQUENCE</scope>
</reference>
<gene>
    <name evidence="3" type="ORF">LITE_LOCUS12880</name>
</gene>
<dbReference type="EMBL" id="CAMGYJ010000004">
    <property type="protein sequence ID" value="CAI0405462.1"/>
    <property type="molecule type" value="Genomic_DNA"/>
</dbReference>
<protein>
    <recommendedName>
        <fullName evidence="2">DYW domain-containing protein</fullName>
    </recommendedName>
</protein>
<organism evidence="3 4">
    <name type="scientific">Linum tenue</name>
    <dbReference type="NCBI Taxonomy" id="586396"/>
    <lineage>
        <taxon>Eukaryota</taxon>
        <taxon>Viridiplantae</taxon>
        <taxon>Streptophyta</taxon>
        <taxon>Embryophyta</taxon>
        <taxon>Tracheophyta</taxon>
        <taxon>Spermatophyta</taxon>
        <taxon>Magnoliopsida</taxon>
        <taxon>eudicotyledons</taxon>
        <taxon>Gunneridae</taxon>
        <taxon>Pentapetalae</taxon>
        <taxon>rosids</taxon>
        <taxon>fabids</taxon>
        <taxon>Malpighiales</taxon>
        <taxon>Linaceae</taxon>
        <taxon>Linum</taxon>
    </lineage>
</organism>
<comment type="caution">
    <text evidence="3">The sequence shown here is derived from an EMBL/GenBank/DDBJ whole genome shotgun (WGS) entry which is preliminary data.</text>
</comment>
<sequence length="131" mass="15248">MRDRGIKKLPGCSWLELHNRVHVFVAEDNSHPMMKEIHDYLDWMVLKIKHAGYVPDLRFALVKGDETGEGEKETRLRHHSEKLAVAFGLLSTDCHNAMKYISQISCRKITVRDANRFHCFERGNCSCGDYW</sequence>
<accession>A0AAV0J6M3</accession>
<keyword evidence="4" id="KW-1185">Reference proteome</keyword>
<dbReference type="Pfam" id="PF14432">
    <property type="entry name" value="DYW_deaminase"/>
    <property type="match status" value="1"/>
</dbReference>
<dbReference type="InterPro" id="IPR032867">
    <property type="entry name" value="DYW_dom"/>
</dbReference>
<evidence type="ECO:0000313" key="4">
    <source>
        <dbReference type="Proteomes" id="UP001154282"/>
    </source>
</evidence>
<proteinExistence type="inferred from homology"/>